<evidence type="ECO:0000313" key="4">
    <source>
        <dbReference type="Proteomes" id="UP000767334"/>
    </source>
</evidence>
<dbReference type="InterPro" id="IPR009045">
    <property type="entry name" value="Zn_M74/Hedgehog-like"/>
</dbReference>
<dbReference type="CDD" id="cd14852">
    <property type="entry name" value="LD-carboxypeptidase"/>
    <property type="match status" value="1"/>
</dbReference>
<dbReference type="PANTHER" id="PTHR34385:SF1">
    <property type="entry name" value="PEPTIDOGLYCAN L-ALANYL-D-GLUTAMATE ENDOPEPTIDASE CWLK"/>
    <property type="match status" value="1"/>
</dbReference>
<keyword evidence="1" id="KW-0472">Membrane</keyword>
<sequence>MKNLKSNKKFIISPNIFIVFILFLIVISTNLINKSIKDNKTINNDINNKDSISNNVASINSKNNNETTSEDINLLYNNPNDEYLVLVNKEHSLEENYEPNDLVIPNIPLQTSSDMTAHVRYQVAVELENMFNDAKKDGINLIGISGYRSCDYQTTVYNDAVANEGVVAADSYVAHPGHSEHQTGLSIDILSSEYSTLDEGFENTEAFKWLSENINSYGFIIRYPKGKEDITGYSYEPWHLRYVGKNAAKEITENQLTLEEYLK</sequence>
<keyword evidence="4" id="KW-1185">Reference proteome</keyword>
<dbReference type="InterPro" id="IPR003709">
    <property type="entry name" value="VanY-like_core_dom"/>
</dbReference>
<protein>
    <submittedName>
        <fullName evidence="3">M15 family metallopeptidase</fullName>
    </submittedName>
</protein>
<organism evidence="3 4">
    <name type="scientific">Clostridium saudiense</name>
    <dbReference type="NCBI Taxonomy" id="1414720"/>
    <lineage>
        <taxon>Bacteria</taxon>
        <taxon>Bacillati</taxon>
        <taxon>Bacillota</taxon>
        <taxon>Clostridia</taxon>
        <taxon>Eubacteriales</taxon>
        <taxon>Clostridiaceae</taxon>
        <taxon>Clostridium</taxon>
    </lineage>
</organism>
<reference evidence="3 4" key="1">
    <citation type="journal article" date="2021" name="Sci. Rep.">
        <title>The distribution of antibiotic resistance genes in chicken gut microbiota commensals.</title>
        <authorList>
            <person name="Juricova H."/>
            <person name="Matiasovicova J."/>
            <person name="Kubasova T."/>
            <person name="Cejkova D."/>
            <person name="Rychlik I."/>
        </authorList>
    </citation>
    <scope>NUCLEOTIDE SEQUENCE [LARGE SCALE GENOMIC DNA]</scope>
    <source>
        <strain evidence="3 4">An435</strain>
    </source>
</reference>
<comment type="caution">
    <text evidence="3">The sequence shown here is derived from an EMBL/GenBank/DDBJ whole genome shotgun (WGS) entry which is preliminary data.</text>
</comment>
<dbReference type="PANTHER" id="PTHR34385">
    <property type="entry name" value="D-ALANYL-D-ALANINE CARBOXYPEPTIDASE"/>
    <property type="match status" value="1"/>
</dbReference>
<name>A0ABS2FEF2_9CLOT</name>
<evidence type="ECO:0000313" key="3">
    <source>
        <dbReference type="EMBL" id="MBM6818402.1"/>
    </source>
</evidence>
<proteinExistence type="predicted"/>
<dbReference type="SUPFAM" id="SSF55166">
    <property type="entry name" value="Hedgehog/DD-peptidase"/>
    <property type="match status" value="1"/>
</dbReference>
<feature type="transmembrane region" description="Helical" evidence="1">
    <location>
        <begin position="12"/>
        <end position="32"/>
    </location>
</feature>
<dbReference type="Pfam" id="PF02557">
    <property type="entry name" value="VanY"/>
    <property type="match status" value="1"/>
</dbReference>
<keyword evidence="1" id="KW-0812">Transmembrane</keyword>
<evidence type="ECO:0000259" key="2">
    <source>
        <dbReference type="Pfam" id="PF02557"/>
    </source>
</evidence>
<dbReference type="EMBL" id="JACJLL010000012">
    <property type="protein sequence ID" value="MBM6818402.1"/>
    <property type="molecule type" value="Genomic_DNA"/>
</dbReference>
<dbReference type="InterPro" id="IPR058193">
    <property type="entry name" value="VanY/YodJ_core_dom"/>
</dbReference>
<dbReference type="RefSeq" id="WP_204571887.1">
    <property type="nucleotide sequence ID" value="NZ_JACJLL010000012.1"/>
</dbReference>
<feature type="domain" description="D-alanyl-D-alanine carboxypeptidase-like core" evidence="2">
    <location>
        <begin position="118"/>
        <end position="245"/>
    </location>
</feature>
<keyword evidence="1" id="KW-1133">Transmembrane helix</keyword>
<gene>
    <name evidence="3" type="ORF">H6A19_03430</name>
</gene>
<dbReference type="Gene3D" id="3.30.1380.10">
    <property type="match status" value="1"/>
</dbReference>
<evidence type="ECO:0000256" key="1">
    <source>
        <dbReference type="SAM" id="Phobius"/>
    </source>
</evidence>
<accession>A0ABS2FEF2</accession>
<dbReference type="InterPro" id="IPR052179">
    <property type="entry name" value="DD-CPase-like"/>
</dbReference>
<dbReference type="Proteomes" id="UP000767334">
    <property type="component" value="Unassembled WGS sequence"/>
</dbReference>